<sequence>HGKYQSNENSSEVLLEERFSPSCSFITRSLQVADIGTGAAGMLSGAALFVSMFTPAVAITVPVAVGTGIVTGTYAASRSAHTLYDRGQHEESVNVYNPESRAAFLNIVAGGMSIAGAGVTKIASSFVRSGGNVGASVQHTLTAINSANVLISGTATVNSCYDVYQQYFEEGVAPSALTIVQLGSSLFFFGNSLYNFQTGGTMVQEMQTSTINEISEGLRSNRHRKTFNKMVKETTRVKGEVRGKAEVIATMRNSASKDEILAVLTRSNKYFNKKGIRFSAERGDISLNGIQVDILKYGNMPRTQQGFMLETLPPIPESRSSSYVNNTRNTVQSMRYGERVNKVFGLASFDPASAMSALMCFSQDVQPKILRICENFMNRIDVDIIASLIDLFKVDVRVKLIQYVSDFIRRCVDQLKEMFESRLLNEEVRAVCREFGFENPHVTIYNFIERIIDQFINGEMMEQLLTDFREWYVMLNYDNATTFERIEKRRKYDTIDK</sequence>
<proteinExistence type="predicted"/>
<keyword evidence="3" id="KW-1185">Reference proteome</keyword>
<accession>A0A0T6AZ87</accession>
<dbReference type="PANTHER" id="PTHR21115">
    <property type="entry name" value="GH06117P-RELATED"/>
    <property type="match status" value="1"/>
</dbReference>
<dbReference type="EMBL" id="LJIG01022473">
    <property type="protein sequence ID" value="KRT80392.1"/>
    <property type="molecule type" value="Genomic_DNA"/>
</dbReference>
<evidence type="ECO:0000313" key="3">
    <source>
        <dbReference type="Proteomes" id="UP000051574"/>
    </source>
</evidence>
<reference evidence="2 3" key="1">
    <citation type="submission" date="2015-09" db="EMBL/GenBank/DDBJ databases">
        <title>Draft genome of the scarab beetle Oryctes borbonicus.</title>
        <authorList>
            <person name="Meyer J.M."/>
            <person name="Markov G.V."/>
            <person name="Baskaran P."/>
            <person name="Herrmann M."/>
            <person name="Sommer R.J."/>
            <person name="Roedelsperger C."/>
        </authorList>
    </citation>
    <scope>NUCLEOTIDE SEQUENCE [LARGE SCALE GENOMIC DNA]</scope>
    <source>
        <strain evidence="2">OB123</strain>
        <tissue evidence="2">Whole animal</tissue>
    </source>
</reference>
<organism evidence="2 3">
    <name type="scientific">Oryctes borbonicus</name>
    <dbReference type="NCBI Taxonomy" id="1629725"/>
    <lineage>
        <taxon>Eukaryota</taxon>
        <taxon>Metazoa</taxon>
        <taxon>Ecdysozoa</taxon>
        <taxon>Arthropoda</taxon>
        <taxon>Hexapoda</taxon>
        <taxon>Insecta</taxon>
        <taxon>Pterygota</taxon>
        <taxon>Neoptera</taxon>
        <taxon>Endopterygota</taxon>
        <taxon>Coleoptera</taxon>
        <taxon>Polyphaga</taxon>
        <taxon>Scarabaeiformia</taxon>
        <taxon>Scarabaeidae</taxon>
        <taxon>Dynastinae</taxon>
        <taxon>Oryctes</taxon>
    </lineage>
</organism>
<protein>
    <recommendedName>
        <fullName evidence="1">DUF4781 domain-containing protein</fullName>
    </recommendedName>
</protein>
<dbReference type="InterPro" id="IPR031962">
    <property type="entry name" value="DUF4781"/>
</dbReference>
<evidence type="ECO:0000259" key="1">
    <source>
        <dbReference type="Pfam" id="PF16013"/>
    </source>
</evidence>
<comment type="caution">
    <text evidence="2">The sequence shown here is derived from an EMBL/GenBank/DDBJ whole genome shotgun (WGS) entry which is preliminary data.</text>
</comment>
<dbReference type="AlphaFoldDB" id="A0A0T6AZ87"/>
<name>A0A0T6AZ87_9SCAR</name>
<gene>
    <name evidence="2" type="ORF">AMK59_6454</name>
</gene>
<feature type="non-terminal residue" evidence="2">
    <location>
        <position position="497"/>
    </location>
</feature>
<dbReference type="Proteomes" id="UP000051574">
    <property type="component" value="Unassembled WGS sequence"/>
</dbReference>
<dbReference type="OrthoDB" id="6512497at2759"/>
<evidence type="ECO:0000313" key="2">
    <source>
        <dbReference type="EMBL" id="KRT80392.1"/>
    </source>
</evidence>
<dbReference type="PANTHER" id="PTHR21115:SF0">
    <property type="entry name" value="GH06117P-RELATED"/>
    <property type="match status" value="1"/>
</dbReference>
<dbReference type="Pfam" id="PF16013">
    <property type="entry name" value="DUF4781"/>
    <property type="match status" value="1"/>
</dbReference>
<feature type="non-terminal residue" evidence="2">
    <location>
        <position position="1"/>
    </location>
</feature>
<feature type="domain" description="DUF4781" evidence="1">
    <location>
        <begin position="2"/>
        <end position="251"/>
    </location>
</feature>